<evidence type="ECO:0008006" key="3">
    <source>
        <dbReference type="Google" id="ProtNLM"/>
    </source>
</evidence>
<evidence type="ECO:0000313" key="2">
    <source>
        <dbReference type="EMBL" id="KKL29050.1"/>
    </source>
</evidence>
<gene>
    <name evidence="2" type="ORF">LCGC14_2369000</name>
</gene>
<dbReference type="Pfam" id="PF05615">
    <property type="entry name" value="THOC7"/>
    <property type="match status" value="1"/>
</dbReference>
<comment type="caution">
    <text evidence="2">The sequence shown here is derived from an EMBL/GenBank/DDBJ whole genome shotgun (WGS) entry which is preliminary data.</text>
</comment>
<feature type="compositionally biased region" description="Basic residues" evidence="1">
    <location>
        <begin position="130"/>
        <end position="146"/>
    </location>
</feature>
<dbReference type="EMBL" id="LAZR01034879">
    <property type="protein sequence ID" value="KKL29050.1"/>
    <property type="molecule type" value="Genomic_DNA"/>
</dbReference>
<evidence type="ECO:0000256" key="1">
    <source>
        <dbReference type="SAM" id="MobiDB-lite"/>
    </source>
</evidence>
<dbReference type="GO" id="GO:0000445">
    <property type="term" value="C:THO complex part of transcription export complex"/>
    <property type="evidence" value="ECO:0007669"/>
    <property type="project" value="InterPro"/>
</dbReference>
<accession>A0A0F9C4H9</accession>
<protein>
    <recommendedName>
        <fullName evidence="3">Transposase TnpC homeodomain domain-containing protein</fullName>
    </recommendedName>
</protein>
<sequence>MNATLLDNPEQSACGSRGEAELTALVEKLLAEVAQLRGEVAELRQQAGYWKGMFEQTKRKNEKLQKEIDSLRAENRQLKDRLFAAKSEKKPRRTDPMVSTIRKPPRNHDGRAASNRMRPGLGDATTRTCRSLKKRSNCRRTRRHARSVASRPPR</sequence>
<dbReference type="Gene3D" id="1.20.5.340">
    <property type="match status" value="1"/>
</dbReference>
<dbReference type="GO" id="GO:0006397">
    <property type="term" value="P:mRNA processing"/>
    <property type="evidence" value="ECO:0007669"/>
    <property type="project" value="InterPro"/>
</dbReference>
<dbReference type="AlphaFoldDB" id="A0A0F9C4H9"/>
<feature type="region of interest" description="Disordered" evidence="1">
    <location>
        <begin position="85"/>
        <end position="154"/>
    </location>
</feature>
<name>A0A0F9C4H9_9ZZZZ</name>
<dbReference type="InterPro" id="IPR008501">
    <property type="entry name" value="THOC7/Mft1"/>
</dbReference>
<reference evidence="2" key="1">
    <citation type="journal article" date="2015" name="Nature">
        <title>Complex archaea that bridge the gap between prokaryotes and eukaryotes.</title>
        <authorList>
            <person name="Spang A."/>
            <person name="Saw J.H."/>
            <person name="Jorgensen S.L."/>
            <person name="Zaremba-Niedzwiedzka K."/>
            <person name="Martijn J."/>
            <person name="Lind A.E."/>
            <person name="van Eijk R."/>
            <person name="Schleper C."/>
            <person name="Guy L."/>
            <person name="Ettema T.J."/>
        </authorList>
    </citation>
    <scope>NUCLEOTIDE SEQUENCE</scope>
</reference>
<proteinExistence type="predicted"/>
<organism evidence="2">
    <name type="scientific">marine sediment metagenome</name>
    <dbReference type="NCBI Taxonomy" id="412755"/>
    <lineage>
        <taxon>unclassified sequences</taxon>
        <taxon>metagenomes</taxon>
        <taxon>ecological metagenomes</taxon>
    </lineage>
</organism>